<evidence type="ECO:0000256" key="6">
    <source>
        <dbReference type="PROSITE-ProRule" id="PRU00409"/>
    </source>
</evidence>
<evidence type="ECO:0000256" key="3">
    <source>
        <dbReference type="ARBA" id="ARBA00022741"/>
    </source>
</evidence>
<dbReference type="OrthoDB" id="196847at2759"/>
<organism evidence="11 12">
    <name type="scientific">Hortaea werneckii</name>
    <name type="common">Black yeast</name>
    <name type="synonym">Cladosporium werneckii</name>
    <dbReference type="NCBI Taxonomy" id="91943"/>
    <lineage>
        <taxon>Eukaryota</taxon>
        <taxon>Fungi</taxon>
        <taxon>Dikarya</taxon>
        <taxon>Ascomycota</taxon>
        <taxon>Pezizomycotina</taxon>
        <taxon>Dothideomycetes</taxon>
        <taxon>Dothideomycetidae</taxon>
        <taxon>Mycosphaerellales</taxon>
        <taxon>Teratosphaeriaceae</taxon>
        <taxon>Hortaea</taxon>
    </lineage>
</organism>
<dbReference type="SMART" id="SM00878">
    <property type="entry name" value="Biotin_carb_C"/>
    <property type="match status" value="1"/>
</dbReference>
<accession>A0A3M7AKH3</accession>
<dbReference type="PANTHER" id="PTHR45007:SF1">
    <property type="entry name" value="CARBOXYLASE, PUTATIVE (AFU_ORTHOLOGUE AFUA_5G07570)-RELATED"/>
    <property type="match status" value="1"/>
</dbReference>
<dbReference type="Pfam" id="PF02785">
    <property type="entry name" value="Biotin_carb_C"/>
    <property type="match status" value="1"/>
</dbReference>
<dbReference type="SUPFAM" id="SSF51230">
    <property type="entry name" value="Single hybrid motif"/>
    <property type="match status" value="1"/>
</dbReference>
<feature type="domain" description="Lipoyl-binding" evidence="8">
    <location>
        <begin position="570"/>
        <end position="648"/>
    </location>
</feature>
<dbReference type="AlphaFoldDB" id="A0A3M7AKH3"/>
<dbReference type="SUPFAM" id="SSF56059">
    <property type="entry name" value="Glutathione synthetase ATP-binding domain-like"/>
    <property type="match status" value="1"/>
</dbReference>
<evidence type="ECO:0000256" key="4">
    <source>
        <dbReference type="ARBA" id="ARBA00022840"/>
    </source>
</evidence>
<feature type="region of interest" description="Disordered" evidence="7">
    <location>
        <begin position="556"/>
        <end position="578"/>
    </location>
</feature>
<feature type="domain" description="ATP-grasp" evidence="9">
    <location>
        <begin position="122"/>
        <end position="317"/>
    </location>
</feature>
<dbReference type="PROSITE" id="PS50968">
    <property type="entry name" value="BIOTINYL_LIPOYL"/>
    <property type="match status" value="1"/>
</dbReference>
<dbReference type="GO" id="GO:0005524">
    <property type="term" value="F:ATP binding"/>
    <property type="evidence" value="ECO:0007669"/>
    <property type="project" value="UniProtKB-UniRule"/>
</dbReference>
<keyword evidence="5" id="KW-0092">Biotin</keyword>
<feature type="compositionally biased region" description="Low complexity" evidence="7">
    <location>
        <begin position="556"/>
        <end position="566"/>
    </location>
</feature>
<dbReference type="Pfam" id="PF00364">
    <property type="entry name" value="Biotin_lipoyl"/>
    <property type="match status" value="1"/>
</dbReference>
<evidence type="ECO:0008006" key="13">
    <source>
        <dbReference type="Google" id="ProtNLM"/>
    </source>
</evidence>
<dbReference type="GO" id="GO:0016874">
    <property type="term" value="F:ligase activity"/>
    <property type="evidence" value="ECO:0007669"/>
    <property type="project" value="UniProtKB-KW"/>
</dbReference>
<dbReference type="PROSITE" id="PS00867">
    <property type="entry name" value="CPSASE_2"/>
    <property type="match status" value="1"/>
</dbReference>
<keyword evidence="4 6" id="KW-0067">ATP-binding</keyword>
<dbReference type="Pfam" id="PF00289">
    <property type="entry name" value="Biotin_carb_N"/>
    <property type="match status" value="1"/>
</dbReference>
<dbReference type="SUPFAM" id="SSF52440">
    <property type="entry name" value="PreATP-grasp domain"/>
    <property type="match status" value="1"/>
</dbReference>
<dbReference type="PROSITE" id="PS50979">
    <property type="entry name" value="BC"/>
    <property type="match status" value="1"/>
</dbReference>
<evidence type="ECO:0000256" key="7">
    <source>
        <dbReference type="SAM" id="MobiDB-lite"/>
    </source>
</evidence>
<evidence type="ECO:0000313" key="11">
    <source>
        <dbReference type="EMBL" id="RMY27938.1"/>
    </source>
</evidence>
<dbReference type="InterPro" id="IPR005482">
    <property type="entry name" value="Biotin_COase_C"/>
</dbReference>
<dbReference type="Gene3D" id="2.40.50.100">
    <property type="match status" value="1"/>
</dbReference>
<dbReference type="Pfam" id="PF02786">
    <property type="entry name" value="CPSase_L_D2"/>
    <property type="match status" value="1"/>
</dbReference>
<evidence type="ECO:0000259" key="8">
    <source>
        <dbReference type="PROSITE" id="PS50968"/>
    </source>
</evidence>
<dbReference type="GO" id="GO:0046872">
    <property type="term" value="F:metal ion binding"/>
    <property type="evidence" value="ECO:0007669"/>
    <property type="project" value="InterPro"/>
</dbReference>
<dbReference type="InterPro" id="IPR005479">
    <property type="entry name" value="CPAse_ATP-bd"/>
</dbReference>
<dbReference type="SUPFAM" id="SSF51246">
    <property type="entry name" value="Rudiment single hybrid motif"/>
    <property type="match status" value="1"/>
</dbReference>
<dbReference type="CDD" id="cd06850">
    <property type="entry name" value="biotinyl_domain"/>
    <property type="match status" value="1"/>
</dbReference>
<dbReference type="InterPro" id="IPR005481">
    <property type="entry name" value="BC-like_N"/>
</dbReference>
<comment type="cofactor">
    <cofactor evidence="1">
        <name>biotin</name>
        <dbReference type="ChEBI" id="CHEBI:57586"/>
    </cofactor>
</comment>
<evidence type="ECO:0000256" key="5">
    <source>
        <dbReference type="ARBA" id="ARBA00023267"/>
    </source>
</evidence>
<dbReference type="PANTHER" id="PTHR45007">
    <property type="entry name" value="CARBOXYLASE, PUTATIVE (AFU_ORTHOLOGUE AFUA_5G07570)-RELATED"/>
    <property type="match status" value="1"/>
</dbReference>
<dbReference type="EMBL" id="QWIN01002844">
    <property type="protein sequence ID" value="RMY27938.1"/>
    <property type="molecule type" value="Genomic_DNA"/>
</dbReference>
<dbReference type="Gene3D" id="3.30.470.20">
    <property type="entry name" value="ATP-grasp fold, B domain"/>
    <property type="match status" value="1"/>
</dbReference>
<sequence length="654" mass="71637">MSSINPRPIKRLLVANRGEIAARILSSARELDLETYAVYTDNDIGHIYNAAHAIRLEPPASYLNISELVDLVKQYGIDAVHPGYGFLSESAEFAQQMAEVNVMVVGPGAKNLSRTGDKLQARLLAVECDVPVLPALTEPTGNVDAVKLFAEKNGLPIMVKAVDGGGGRGIRLIRRMDDLQSSVIRAVEESPSKQVFAEKAAVDGYRHVEVQIIGDGTGAVRHLWERECSIQRRYQKIVELAPSTAPDRRVIAPVIEAAVRMAEKVQYASLGTFEFLLNPSSSEFFFLEINPRLQVEHTITESICSIDIVKAQLELAQGASMAEAGLNDLSSDPMQPPKMHSIQLRITAEDPEKNYSLSIGKIQSFHFPSGQGIRVDTALHSDTQAVVSSDFDSVIAKLIVTAKSWPQVVKKARRTIEDVSVVGINTNISLLRAIMHHEDFQLGTCDTQWLETKHQELLYASRKLSDERQNPFHGVASAQISGSQMSSASSAAPLFRKDDAWAVTLRSLESKTTDQQPHHLQLTRVLRNDFPSTFAADILFTRPGAQPEPYSIDVQATSSSAGATSSQHRQGSRSDPTHVILPISGKLVEVLVDAGDVVKKDEAVCVVKQMKMEIEIRSHKAGMVTWVTEAEDDEDVAEGMLAAIVEDEKAQAKL</sequence>
<evidence type="ECO:0000313" key="12">
    <source>
        <dbReference type="Proteomes" id="UP000270230"/>
    </source>
</evidence>
<dbReference type="InterPro" id="IPR011054">
    <property type="entry name" value="Rudment_hybrid_motif"/>
</dbReference>
<gene>
    <name evidence="11" type="ORF">D0865_15887</name>
</gene>
<reference evidence="11 12" key="1">
    <citation type="journal article" date="2018" name="BMC Genomics">
        <title>Genomic evidence for intraspecific hybridization in a clonal and extremely halotolerant yeast.</title>
        <authorList>
            <person name="Gostincar C."/>
            <person name="Stajich J.E."/>
            <person name="Zupancic J."/>
            <person name="Zalar P."/>
            <person name="Gunde-Cimerman N."/>
        </authorList>
    </citation>
    <scope>NUCLEOTIDE SEQUENCE [LARGE SCALE GENOMIC DNA]</scope>
    <source>
        <strain evidence="11 12">EXF-151</strain>
    </source>
</reference>
<dbReference type="Proteomes" id="UP000270230">
    <property type="component" value="Unassembled WGS sequence"/>
</dbReference>
<evidence type="ECO:0000256" key="2">
    <source>
        <dbReference type="ARBA" id="ARBA00022598"/>
    </source>
</evidence>
<dbReference type="InterPro" id="IPR011761">
    <property type="entry name" value="ATP-grasp"/>
</dbReference>
<keyword evidence="3 6" id="KW-0547">Nucleotide-binding</keyword>
<dbReference type="InterPro" id="IPR000089">
    <property type="entry name" value="Biotin_lipoyl"/>
</dbReference>
<feature type="domain" description="Biotin carboxylation" evidence="10">
    <location>
        <begin position="8"/>
        <end position="455"/>
    </location>
</feature>
<protein>
    <recommendedName>
        <fullName evidence="13">Pyruvate carboxylase</fullName>
    </recommendedName>
</protein>
<dbReference type="InterPro" id="IPR011053">
    <property type="entry name" value="Single_hybrid_motif"/>
</dbReference>
<evidence type="ECO:0000256" key="1">
    <source>
        <dbReference type="ARBA" id="ARBA00001953"/>
    </source>
</evidence>
<dbReference type="InterPro" id="IPR016185">
    <property type="entry name" value="PreATP-grasp_dom_sf"/>
</dbReference>
<evidence type="ECO:0000259" key="9">
    <source>
        <dbReference type="PROSITE" id="PS50975"/>
    </source>
</evidence>
<evidence type="ECO:0000259" key="10">
    <source>
        <dbReference type="PROSITE" id="PS50979"/>
    </source>
</evidence>
<dbReference type="InterPro" id="IPR011764">
    <property type="entry name" value="Biotin_carboxylation_dom"/>
</dbReference>
<dbReference type="PROSITE" id="PS50975">
    <property type="entry name" value="ATP_GRASP"/>
    <property type="match status" value="1"/>
</dbReference>
<keyword evidence="2" id="KW-0436">Ligase</keyword>
<name>A0A3M7AKH3_HORWE</name>
<comment type="caution">
    <text evidence="11">The sequence shown here is derived from an EMBL/GenBank/DDBJ whole genome shotgun (WGS) entry which is preliminary data.</text>
</comment>
<proteinExistence type="predicted"/>